<comment type="subcellular location">
    <subcellularLocation>
        <location evidence="7">Cytoplasm</location>
    </subcellularLocation>
</comment>
<sequence length="402" mass="44202">MKVLVINAGSSSLKYQLIDMETEKVIAKGNCEKIGIGGFITHKTFDGRVIEMAADFPTHAEAFMKLKEVLTSGEGKVIEDMNEVSAVGHRIVQGADRFTESVLVTDQVVDTIEEIAPLAPLHNYAHALAIRACQKVLSKDVPQVVVFDTAFHSTMPEKAFMFAIPYEYYENDHIRRYGFHGTSHRYVSQRLAKLLNKKPEELKIVTCHIGNGSSVTAVDGGRSVDTSMGFTPLDGVLMGTRSGGIDPSVVAFISEKEGIAGKELSEFLNKKCGYLGISGITSDDRDLRKAANEGNRRAKLAGTMLRYQIKKFIGAYTAAMGGLDAVVFTGGIGENSVDLRREVCENMEFFGIKIDENKNIEFNGKEHDISAEGAKVRTWIVPTNEELTIARDTVEIVNRLKK</sequence>
<dbReference type="RefSeq" id="WP_092638191.1">
    <property type="nucleotide sequence ID" value="NZ_FNID01000005.1"/>
</dbReference>
<gene>
    <name evidence="7" type="primary">ackA</name>
    <name evidence="9" type="ORF">SAMN05192585_10543</name>
</gene>
<evidence type="ECO:0000256" key="1">
    <source>
        <dbReference type="ARBA" id="ARBA00008748"/>
    </source>
</evidence>
<dbReference type="InterPro" id="IPR000890">
    <property type="entry name" value="Aliphatic_acid_kin_short-chain"/>
</dbReference>
<feature type="binding site" evidence="7">
    <location>
        <position position="14"/>
    </location>
    <ligand>
        <name>ATP</name>
        <dbReference type="ChEBI" id="CHEBI:30616"/>
    </ligand>
</feature>
<evidence type="ECO:0000256" key="3">
    <source>
        <dbReference type="ARBA" id="ARBA00022679"/>
    </source>
</evidence>
<dbReference type="CDD" id="cd24010">
    <property type="entry name" value="ASKHA_NBD_AcK_PK"/>
    <property type="match status" value="1"/>
</dbReference>
<feature type="binding site" evidence="7">
    <location>
        <position position="90"/>
    </location>
    <ligand>
        <name>substrate</name>
    </ligand>
</feature>
<dbReference type="OrthoDB" id="9802453at2"/>
<feature type="active site" description="Proton donor/acceptor" evidence="7">
    <location>
        <position position="148"/>
    </location>
</feature>
<dbReference type="PROSITE" id="PS01076">
    <property type="entry name" value="ACETATE_KINASE_2"/>
    <property type="match status" value="1"/>
</dbReference>
<dbReference type="InterPro" id="IPR004372">
    <property type="entry name" value="Ac/propionate_kinase"/>
</dbReference>
<dbReference type="NCBIfam" id="TIGR00016">
    <property type="entry name" value="ackA"/>
    <property type="match status" value="1"/>
</dbReference>
<dbReference type="PANTHER" id="PTHR21060:SF15">
    <property type="entry name" value="ACETATE KINASE-RELATED"/>
    <property type="match status" value="1"/>
</dbReference>
<dbReference type="GO" id="GO:0008776">
    <property type="term" value="F:acetate kinase activity"/>
    <property type="evidence" value="ECO:0007669"/>
    <property type="project" value="UniProtKB-UniRule"/>
</dbReference>
<keyword evidence="3 7" id="KW-0808">Transferase</keyword>
<evidence type="ECO:0000256" key="2">
    <source>
        <dbReference type="ARBA" id="ARBA00022490"/>
    </source>
</evidence>
<comment type="pathway">
    <text evidence="7">Metabolic intermediate biosynthesis; acetyl-CoA biosynthesis; acetyl-CoA from acetate: step 1/2.</text>
</comment>
<evidence type="ECO:0000256" key="5">
    <source>
        <dbReference type="ARBA" id="ARBA00022777"/>
    </source>
</evidence>
<dbReference type="SUPFAM" id="SSF53067">
    <property type="entry name" value="Actin-like ATPase domain"/>
    <property type="match status" value="2"/>
</dbReference>
<name>A0A1G9W5F8_9FIRM</name>
<dbReference type="HAMAP" id="MF_00020">
    <property type="entry name" value="Acetate_kinase"/>
    <property type="match status" value="1"/>
</dbReference>
<evidence type="ECO:0000256" key="7">
    <source>
        <dbReference type="HAMAP-Rule" id="MF_00020"/>
    </source>
</evidence>
<protein>
    <recommendedName>
        <fullName evidence="7">Acetate kinase</fullName>
        <ecNumber evidence="7">2.7.2.1</ecNumber>
    </recommendedName>
    <alternativeName>
        <fullName evidence="7">Acetokinase</fullName>
    </alternativeName>
</protein>
<proteinExistence type="inferred from homology"/>
<feature type="binding site" evidence="7">
    <location>
        <begin position="208"/>
        <end position="212"/>
    </location>
    <ligand>
        <name>ATP</name>
        <dbReference type="ChEBI" id="CHEBI:30616"/>
    </ligand>
</feature>
<dbReference type="Proteomes" id="UP000199182">
    <property type="component" value="Unassembled WGS sequence"/>
</dbReference>
<accession>A0A1G9W5F8</accession>
<organism evidence="9 10">
    <name type="scientific">Acetanaerobacterium elongatum</name>
    <dbReference type="NCBI Taxonomy" id="258515"/>
    <lineage>
        <taxon>Bacteria</taxon>
        <taxon>Bacillati</taxon>
        <taxon>Bacillota</taxon>
        <taxon>Clostridia</taxon>
        <taxon>Eubacteriales</taxon>
        <taxon>Oscillospiraceae</taxon>
        <taxon>Acetanaerobacterium</taxon>
    </lineage>
</organism>
<dbReference type="GO" id="GO:0005524">
    <property type="term" value="F:ATP binding"/>
    <property type="evidence" value="ECO:0007669"/>
    <property type="project" value="UniProtKB-KW"/>
</dbReference>
<reference evidence="9 10" key="1">
    <citation type="submission" date="2016-10" db="EMBL/GenBank/DDBJ databases">
        <authorList>
            <person name="de Groot N.N."/>
        </authorList>
    </citation>
    <scope>NUCLEOTIDE SEQUENCE [LARGE SCALE GENOMIC DNA]</scope>
    <source>
        <strain evidence="9 10">CGMCC 1.5012</strain>
    </source>
</reference>
<evidence type="ECO:0000256" key="4">
    <source>
        <dbReference type="ARBA" id="ARBA00022741"/>
    </source>
</evidence>
<feature type="binding site" evidence="7">
    <location>
        <position position="7"/>
    </location>
    <ligand>
        <name>Mg(2+)</name>
        <dbReference type="ChEBI" id="CHEBI:18420"/>
    </ligand>
</feature>
<dbReference type="EMBL" id="FNID01000005">
    <property type="protein sequence ID" value="SDM79533.1"/>
    <property type="molecule type" value="Genomic_DNA"/>
</dbReference>
<keyword evidence="4 7" id="KW-0547">Nucleotide-binding</keyword>
<dbReference type="Pfam" id="PF00871">
    <property type="entry name" value="Acetate_kinase"/>
    <property type="match status" value="1"/>
</dbReference>
<dbReference type="UniPathway" id="UPA00340">
    <property type="reaction ID" value="UER00458"/>
</dbReference>
<dbReference type="GO" id="GO:0006085">
    <property type="term" value="P:acetyl-CoA biosynthetic process"/>
    <property type="evidence" value="ECO:0007669"/>
    <property type="project" value="UniProtKB-UniRule"/>
</dbReference>
<dbReference type="InterPro" id="IPR043129">
    <property type="entry name" value="ATPase_NBD"/>
</dbReference>
<dbReference type="STRING" id="258515.SAMN05192585_10543"/>
<feature type="binding site" evidence="7">
    <location>
        <begin position="283"/>
        <end position="285"/>
    </location>
    <ligand>
        <name>ATP</name>
        <dbReference type="ChEBI" id="CHEBI:30616"/>
    </ligand>
</feature>
<dbReference type="AlphaFoldDB" id="A0A1G9W5F8"/>
<feature type="binding site" evidence="7">
    <location>
        <begin position="331"/>
        <end position="335"/>
    </location>
    <ligand>
        <name>ATP</name>
        <dbReference type="ChEBI" id="CHEBI:30616"/>
    </ligand>
</feature>
<comment type="subunit">
    <text evidence="7">Homodimer.</text>
</comment>
<dbReference type="Gene3D" id="3.30.420.40">
    <property type="match status" value="2"/>
</dbReference>
<keyword evidence="6 7" id="KW-0067">ATP-binding</keyword>
<keyword evidence="2 7" id="KW-0963">Cytoplasm</keyword>
<dbReference type="GO" id="GO:0000287">
    <property type="term" value="F:magnesium ion binding"/>
    <property type="evidence" value="ECO:0007669"/>
    <property type="project" value="UniProtKB-UniRule"/>
</dbReference>
<feature type="binding site" evidence="7">
    <location>
        <position position="385"/>
    </location>
    <ligand>
        <name>Mg(2+)</name>
        <dbReference type="ChEBI" id="CHEBI:18420"/>
    </ligand>
</feature>
<dbReference type="PROSITE" id="PS01075">
    <property type="entry name" value="ACETATE_KINASE_1"/>
    <property type="match status" value="1"/>
</dbReference>
<keyword evidence="5 7" id="KW-0418">Kinase</keyword>
<evidence type="ECO:0000313" key="10">
    <source>
        <dbReference type="Proteomes" id="UP000199182"/>
    </source>
</evidence>
<dbReference type="GO" id="GO:0005737">
    <property type="term" value="C:cytoplasm"/>
    <property type="evidence" value="ECO:0007669"/>
    <property type="project" value="UniProtKB-SubCell"/>
</dbReference>
<keyword evidence="7" id="KW-0460">Magnesium</keyword>
<comment type="similarity">
    <text evidence="1 7 8">Belongs to the acetokinase family.</text>
</comment>
<dbReference type="InterPro" id="IPR023865">
    <property type="entry name" value="Aliphatic_acid_kinase_CS"/>
</dbReference>
<dbReference type="GO" id="GO:0006083">
    <property type="term" value="P:acetate metabolic process"/>
    <property type="evidence" value="ECO:0007669"/>
    <property type="project" value="TreeGrafter"/>
</dbReference>
<keyword evidence="10" id="KW-1185">Reference proteome</keyword>
<keyword evidence="7" id="KW-0479">Metal-binding</keyword>
<dbReference type="PANTHER" id="PTHR21060">
    <property type="entry name" value="ACETATE KINASE"/>
    <property type="match status" value="1"/>
</dbReference>
<comment type="function">
    <text evidence="7">Catalyzes the formation of acetyl phosphate from acetate and ATP. Can also catalyze the reverse reaction.</text>
</comment>
<feature type="site" description="Transition state stabilizer" evidence="7">
    <location>
        <position position="241"/>
    </location>
</feature>
<evidence type="ECO:0000313" key="9">
    <source>
        <dbReference type="EMBL" id="SDM79533.1"/>
    </source>
</evidence>
<evidence type="ECO:0000256" key="8">
    <source>
        <dbReference type="RuleBase" id="RU003835"/>
    </source>
</evidence>
<dbReference type="PRINTS" id="PR00471">
    <property type="entry name" value="ACETATEKNASE"/>
</dbReference>
<dbReference type="EC" id="2.7.2.1" evidence="7"/>
<evidence type="ECO:0000256" key="6">
    <source>
        <dbReference type="ARBA" id="ARBA00022840"/>
    </source>
</evidence>
<dbReference type="PIRSF" id="PIRSF000722">
    <property type="entry name" value="Acetate_prop_kin"/>
    <property type="match status" value="1"/>
</dbReference>
<comment type="cofactor">
    <cofactor evidence="7">
        <name>Mg(2+)</name>
        <dbReference type="ChEBI" id="CHEBI:18420"/>
    </cofactor>
    <cofactor evidence="7">
        <name>Mn(2+)</name>
        <dbReference type="ChEBI" id="CHEBI:29035"/>
    </cofactor>
    <text evidence="7">Mg(2+). Can also accept Mn(2+).</text>
</comment>
<feature type="site" description="Transition state stabilizer" evidence="7">
    <location>
        <position position="180"/>
    </location>
</feature>
<comment type="catalytic activity">
    <reaction evidence="7">
        <text>acetate + ATP = acetyl phosphate + ADP</text>
        <dbReference type="Rhea" id="RHEA:11352"/>
        <dbReference type="ChEBI" id="CHEBI:22191"/>
        <dbReference type="ChEBI" id="CHEBI:30089"/>
        <dbReference type="ChEBI" id="CHEBI:30616"/>
        <dbReference type="ChEBI" id="CHEBI:456216"/>
        <dbReference type="EC" id="2.7.2.1"/>
    </reaction>
</comment>